<evidence type="ECO:0000256" key="1">
    <source>
        <dbReference type="SAM" id="MobiDB-lite"/>
    </source>
</evidence>
<accession>A0AAD9QKV9</accession>
<dbReference type="Gene3D" id="3.40.395.10">
    <property type="entry name" value="Adenoviral Proteinase, Chain A"/>
    <property type="match status" value="1"/>
</dbReference>
<name>A0AAD9QKV9_ACRCE</name>
<dbReference type="PANTHER" id="PTHR46601:SF2">
    <property type="entry name" value="UBIQUITIN-LIKE PROTEASE FAMILY PROFILE DOMAIN-CONTAINING PROTEIN"/>
    <property type="match status" value="1"/>
</dbReference>
<evidence type="ECO:0008006" key="4">
    <source>
        <dbReference type="Google" id="ProtNLM"/>
    </source>
</evidence>
<sequence>MIFVMERTFLSWRGQYCFVVETAVNKEQLSDVNKDLKHFRYALISDELSHDKGSVYVFKKALLDDVSEKISFKKVHYWSDGAGSQFKNRFNLASVLYHPLDYGTQSTWSFFETAHGKGAVDGVGGAVKRAVWRAILQGRAVIGSAEEFTRVVEGECLKVNVIYIPKGNIAQAKEQLLERWNACLSIPETHSIHYVTKLSDTTISPIVGDSATINNNTQNTQSGRDWKPTTEKEHKTGKIQNPGNQKSENPGRQRSQNLGSQKSQISNSDNEVEIVTESCPLQAVSRTRSFKLPVNIERGLPQVIKTRLSFETSFNLSHYHEPIVEALLAEVVAFRGDPLISIDYLKALSGKEASNPEDMWLPNFVIDAYLSLVSSTCKAAFAIKWEIFEKSSYKRLGGELLKKGNVFNHNLIPIPCNEVGNNHWFLLCLPEGSACHGT</sequence>
<reference evidence="2" key="2">
    <citation type="journal article" date="2023" name="Science">
        <title>Genomic signatures of disease resistance in endangered staghorn corals.</title>
        <authorList>
            <person name="Vollmer S.V."/>
            <person name="Selwyn J.D."/>
            <person name="Despard B.A."/>
            <person name="Roesel C.L."/>
        </authorList>
    </citation>
    <scope>NUCLEOTIDE SEQUENCE</scope>
    <source>
        <strain evidence="2">K2</strain>
    </source>
</reference>
<dbReference type="AlphaFoldDB" id="A0AAD9QKV9"/>
<dbReference type="Proteomes" id="UP001249851">
    <property type="component" value="Unassembled WGS sequence"/>
</dbReference>
<comment type="caution">
    <text evidence="2">The sequence shown here is derived from an EMBL/GenBank/DDBJ whole genome shotgun (WGS) entry which is preliminary data.</text>
</comment>
<gene>
    <name evidence="2" type="ORF">P5673_013778</name>
</gene>
<feature type="compositionally biased region" description="Polar residues" evidence="1">
    <location>
        <begin position="238"/>
        <end position="269"/>
    </location>
</feature>
<proteinExistence type="predicted"/>
<protein>
    <recommendedName>
        <fullName evidence="4">Ubiquitin-like protease family profile domain-containing protein</fullName>
    </recommendedName>
</protein>
<evidence type="ECO:0000313" key="2">
    <source>
        <dbReference type="EMBL" id="KAK2562821.1"/>
    </source>
</evidence>
<reference evidence="2" key="1">
    <citation type="journal article" date="2023" name="G3 (Bethesda)">
        <title>Whole genome assembly and annotation of the endangered Caribbean coral Acropora cervicornis.</title>
        <authorList>
            <person name="Selwyn J.D."/>
            <person name="Vollmer S.V."/>
        </authorList>
    </citation>
    <scope>NUCLEOTIDE SEQUENCE</scope>
    <source>
        <strain evidence="2">K2</strain>
    </source>
</reference>
<evidence type="ECO:0000313" key="3">
    <source>
        <dbReference type="Proteomes" id="UP001249851"/>
    </source>
</evidence>
<dbReference type="EMBL" id="JARQWQ010000027">
    <property type="protein sequence ID" value="KAK2562821.1"/>
    <property type="molecule type" value="Genomic_DNA"/>
</dbReference>
<organism evidence="2 3">
    <name type="scientific">Acropora cervicornis</name>
    <name type="common">Staghorn coral</name>
    <dbReference type="NCBI Taxonomy" id="6130"/>
    <lineage>
        <taxon>Eukaryota</taxon>
        <taxon>Metazoa</taxon>
        <taxon>Cnidaria</taxon>
        <taxon>Anthozoa</taxon>
        <taxon>Hexacorallia</taxon>
        <taxon>Scleractinia</taxon>
        <taxon>Astrocoeniina</taxon>
        <taxon>Acroporidae</taxon>
        <taxon>Acropora</taxon>
    </lineage>
</organism>
<feature type="region of interest" description="Disordered" evidence="1">
    <location>
        <begin position="209"/>
        <end position="271"/>
    </location>
</feature>
<feature type="compositionally biased region" description="Basic and acidic residues" evidence="1">
    <location>
        <begin position="224"/>
        <end position="236"/>
    </location>
</feature>
<dbReference type="PANTHER" id="PTHR46601">
    <property type="entry name" value="ULP_PROTEASE DOMAIN-CONTAINING PROTEIN"/>
    <property type="match status" value="1"/>
</dbReference>
<feature type="compositionally biased region" description="Polar residues" evidence="1">
    <location>
        <begin position="211"/>
        <end position="223"/>
    </location>
</feature>
<keyword evidence="3" id="KW-1185">Reference proteome</keyword>
<dbReference type="SUPFAM" id="SSF54001">
    <property type="entry name" value="Cysteine proteinases"/>
    <property type="match status" value="1"/>
</dbReference>
<dbReference type="InterPro" id="IPR038765">
    <property type="entry name" value="Papain-like_cys_pep_sf"/>
</dbReference>